<dbReference type="Proteomes" id="UP000010816">
    <property type="component" value="Chromosome"/>
</dbReference>
<dbReference type="eggNOG" id="ENOG502Z83U">
    <property type="taxonomic scope" value="Bacteria"/>
</dbReference>
<dbReference type="AlphaFoldDB" id="L0GSD4"/>
<protein>
    <recommendedName>
        <fullName evidence="3">Sulfotransferase family protein</fullName>
    </recommendedName>
</protein>
<dbReference type="Pfam" id="PF13469">
    <property type="entry name" value="Sulfotransfer_3"/>
    <property type="match status" value="1"/>
</dbReference>
<evidence type="ECO:0000313" key="2">
    <source>
        <dbReference type="Proteomes" id="UP000010816"/>
    </source>
</evidence>
<dbReference type="SUPFAM" id="SSF52540">
    <property type="entry name" value="P-loop containing nucleoside triphosphate hydrolases"/>
    <property type="match status" value="1"/>
</dbReference>
<keyword evidence="2" id="KW-1185">Reference proteome</keyword>
<dbReference type="InterPro" id="IPR027417">
    <property type="entry name" value="P-loop_NTPase"/>
</dbReference>
<accession>L0GSD4</accession>
<gene>
    <name evidence="1" type="ORF">Thimo_0029</name>
</gene>
<dbReference type="RefSeq" id="WP_015279056.1">
    <property type="nucleotide sequence ID" value="NC_019940.1"/>
</dbReference>
<dbReference type="Gene3D" id="3.40.50.300">
    <property type="entry name" value="P-loop containing nucleotide triphosphate hydrolases"/>
    <property type="match status" value="1"/>
</dbReference>
<dbReference type="EMBL" id="CP003051">
    <property type="protein sequence ID" value="AGA88906.1"/>
    <property type="molecule type" value="Genomic_DNA"/>
</dbReference>
<evidence type="ECO:0000313" key="1">
    <source>
        <dbReference type="EMBL" id="AGA88906.1"/>
    </source>
</evidence>
<proteinExistence type="predicted"/>
<dbReference type="STRING" id="765912.Thimo_0029"/>
<reference evidence="1 2" key="1">
    <citation type="submission" date="2011-09" db="EMBL/GenBank/DDBJ databases">
        <title>Complete sequence of chromosome of Thioflavicoccus mobilis 8321.</title>
        <authorList>
            <consortium name="US DOE Joint Genome Institute"/>
            <person name="Lucas S."/>
            <person name="Han J."/>
            <person name="Lapidus A."/>
            <person name="Cheng J.-F."/>
            <person name="Goodwin L."/>
            <person name="Pitluck S."/>
            <person name="Peters L."/>
            <person name="Ovchinnikova G."/>
            <person name="Lu M."/>
            <person name="Detter J.C."/>
            <person name="Han C."/>
            <person name="Tapia R."/>
            <person name="Land M."/>
            <person name="Hauser L."/>
            <person name="Kyrpides N."/>
            <person name="Ivanova N."/>
            <person name="Pagani I."/>
            <person name="Vogl K."/>
            <person name="Liu Z."/>
            <person name="Imhoff J."/>
            <person name="Thiel V."/>
            <person name="Frigaard N.-U."/>
            <person name="Bryant D."/>
            <person name="Woyke T."/>
        </authorList>
    </citation>
    <scope>NUCLEOTIDE SEQUENCE [LARGE SCALE GENOMIC DNA]</scope>
    <source>
        <strain evidence="1 2">8321</strain>
    </source>
</reference>
<name>L0GSD4_9GAMM</name>
<organism evidence="1 2">
    <name type="scientific">Thioflavicoccus mobilis 8321</name>
    <dbReference type="NCBI Taxonomy" id="765912"/>
    <lineage>
        <taxon>Bacteria</taxon>
        <taxon>Pseudomonadati</taxon>
        <taxon>Pseudomonadota</taxon>
        <taxon>Gammaproteobacteria</taxon>
        <taxon>Chromatiales</taxon>
        <taxon>Chromatiaceae</taxon>
        <taxon>Thioflavicoccus</taxon>
    </lineage>
</organism>
<sequence>MNKYLNPVNYARRTLALANRHLLGHVESGLAPDPHGPLRHPPIFFLGAPRSGSTLAVQIITDALDVGYISNRHCQWFGAPALAEKLFHPSRNRPTSDYRSRHGVTDGWHAPAECGEWWYRFFRRRPPYVRLDEVDPDKMRAFRRSVASLTNAFDRPIVFKNLYASLRIQGIAQYLPESLFIVTHRDEVDNGHSLLETRQRVFGDYQTWWSMEPPETEALKKLPPHEQVIEQIRHIHAVIETDLAGAGVSESRRFDLTFEKFCSSPAELIGELELFFVRNGCTVQRLTNPPEKFEPRKIVRIDKALYSAMEHYANRA</sequence>
<dbReference type="KEGG" id="tmb:Thimo_0029"/>
<dbReference type="OrthoDB" id="9800698at2"/>
<dbReference type="HOGENOM" id="CLU_072542_0_0_6"/>
<evidence type="ECO:0008006" key="3">
    <source>
        <dbReference type="Google" id="ProtNLM"/>
    </source>
</evidence>